<protein>
    <submittedName>
        <fullName evidence="4">Protein of uncharacterized function (DUF1283)</fullName>
    </submittedName>
</protein>
<evidence type="ECO:0000256" key="2">
    <source>
        <dbReference type="SAM" id="MobiDB-lite"/>
    </source>
</evidence>
<dbReference type="GeneID" id="82553156"/>
<sequence>MKLHTGIRLALLLSIIINTPSMAHSGRTNAEGCHSNRKTGEYHCHGGQSRQVDYVGQDAAPTPVKKAKSRSEKKENGTRTAESGRPMNERKANSPVLPAVSPPPQHVRTQCANSKDLNAYWEPVTERCLDRSTGREMTH</sequence>
<name>A0A0T9Q7X4_9GAMM</name>
<dbReference type="Pfam" id="PF06932">
    <property type="entry name" value="DUF1283"/>
    <property type="match status" value="1"/>
</dbReference>
<proteinExistence type="predicted"/>
<dbReference type="InterPro" id="IPR009700">
    <property type="entry name" value="DUF1283"/>
</dbReference>
<dbReference type="AlphaFoldDB" id="A0A0T9Q7X4"/>
<evidence type="ECO:0000256" key="3">
    <source>
        <dbReference type="SAM" id="SignalP"/>
    </source>
</evidence>
<dbReference type="Proteomes" id="UP000041882">
    <property type="component" value="Unassembled WGS sequence"/>
</dbReference>
<gene>
    <name evidence="4" type="primary">ynfB_2</name>
    <name evidence="4" type="ORF">ERS008472_03493</name>
</gene>
<dbReference type="RefSeq" id="WP_050115972.1">
    <property type="nucleotide sequence ID" value="NZ_CQAW01000020.1"/>
</dbReference>
<evidence type="ECO:0000313" key="4">
    <source>
        <dbReference type="EMBL" id="CNI19693.1"/>
    </source>
</evidence>
<dbReference type="NCBIfam" id="NF033223">
    <property type="entry name" value="YHYH_alt"/>
    <property type="match status" value="1"/>
</dbReference>
<feature type="region of interest" description="Disordered" evidence="2">
    <location>
        <begin position="24"/>
        <end position="109"/>
    </location>
</feature>
<evidence type="ECO:0000256" key="1">
    <source>
        <dbReference type="ARBA" id="ARBA00022729"/>
    </source>
</evidence>
<dbReference type="InterPro" id="IPR047773">
    <property type="entry name" value="YHYH_dom_bact"/>
</dbReference>
<feature type="signal peptide" evidence="3">
    <location>
        <begin position="1"/>
        <end position="23"/>
    </location>
</feature>
<keyword evidence="1 3" id="KW-0732">Signal</keyword>
<feature type="chain" id="PRO_5015046482" evidence="3">
    <location>
        <begin position="24"/>
        <end position="139"/>
    </location>
</feature>
<accession>A0A0T9Q7X4</accession>
<evidence type="ECO:0000313" key="5">
    <source>
        <dbReference type="Proteomes" id="UP000041882"/>
    </source>
</evidence>
<reference evidence="5" key="1">
    <citation type="submission" date="2015-03" db="EMBL/GenBank/DDBJ databases">
        <authorList>
            <consortium name="Pathogen Informatics"/>
            <person name="Murphy D."/>
        </authorList>
    </citation>
    <scope>NUCLEOTIDE SEQUENCE [LARGE SCALE GENOMIC DNA]</scope>
    <source>
        <strain evidence="5">IP6945</strain>
    </source>
</reference>
<organism evidence="4 5">
    <name type="scientific">Yersinia thracica</name>
    <dbReference type="NCBI Taxonomy" id="2890319"/>
    <lineage>
        <taxon>Bacteria</taxon>
        <taxon>Pseudomonadati</taxon>
        <taxon>Pseudomonadota</taxon>
        <taxon>Gammaproteobacteria</taxon>
        <taxon>Enterobacterales</taxon>
        <taxon>Yersiniaceae</taxon>
        <taxon>Yersinia</taxon>
    </lineage>
</organism>
<dbReference type="EMBL" id="CQAW01000020">
    <property type="protein sequence ID" value="CNI19693.1"/>
    <property type="molecule type" value="Genomic_DNA"/>
</dbReference>
<keyword evidence="5" id="KW-1185">Reference proteome</keyword>